<keyword evidence="2" id="KW-0540">Nuclease</keyword>
<feature type="region of interest" description="Disordered" evidence="4">
    <location>
        <begin position="73"/>
        <end position="97"/>
    </location>
</feature>
<protein>
    <submittedName>
        <fullName evidence="5">DUF86 domain-containing protein</fullName>
    </submittedName>
</protein>
<gene>
    <name evidence="5" type="ORF">FF100_08880</name>
</gene>
<dbReference type="EMBL" id="VDDA01000003">
    <property type="protein sequence ID" value="TNC14277.1"/>
    <property type="molecule type" value="Genomic_DNA"/>
</dbReference>
<dbReference type="InterPro" id="IPR008201">
    <property type="entry name" value="HepT-like"/>
</dbReference>
<reference evidence="5 6" key="1">
    <citation type="submission" date="2019-06" db="EMBL/GenBank/DDBJ databases">
        <title>Genome of Methylobacterium sp. 17Sr1-39.</title>
        <authorList>
            <person name="Seo T."/>
        </authorList>
    </citation>
    <scope>NUCLEOTIDE SEQUENCE [LARGE SCALE GENOMIC DNA]</scope>
    <source>
        <strain evidence="5 6">17Sr1-39</strain>
    </source>
</reference>
<accession>A0A5C4LLH5</accession>
<feature type="region of interest" description="Disordered" evidence="4">
    <location>
        <begin position="1"/>
        <end position="23"/>
    </location>
</feature>
<dbReference type="Pfam" id="PF01934">
    <property type="entry name" value="HepT-like"/>
    <property type="match status" value="1"/>
</dbReference>
<proteinExistence type="predicted"/>
<dbReference type="Proteomes" id="UP000305267">
    <property type="component" value="Unassembled WGS sequence"/>
</dbReference>
<dbReference type="GO" id="GO:0004540">
    <property type="term" value="F:RNA nuclease activity"/>
    <property type="evidence" value="ECO:0007669"/>
    <property type="project" value="InterPro"/>
</dbReference>
<evidence type="ECO:0000256" key="4">
    <source>
        <dbReference type="SAM" id="MobiDB-lite"/>
    </source>
</evidence>
<feature type="compositionally biased region" description="Low complexity" evidence="4">
    <location>
        <begin position="1"/>
        <end position="15"/>
    </location>
</feature>
<dbReference type="RefSeq" id="WP_139035222.1">
    <property type="nucleotide sequence ID" value="NZ_VDDA01000003.1"/>
</dbReference>
<name>A0A5C4LLH5_9HYPH</name>
<keyword evidence="1" id="KW-1277">Toxin-antitoxin system</keyword>
<organism evidence="5 6">
    <name type="scientific">Methylobacterium terricola</name>
    <dbReference type="NCBI Taxonomy" id="2583531"/>
    <lineage>
        <taxon>Bacteria</taxon>
        <taxon>Pseudomonadati</taxon>
        <taxon>Pseudomonadota</taxon>
        <taxon>Alphaproteobacteria</taxon>
        <taxon>Hyphomicrobiales</taxon>
        <taxon>Methylobacteriaceae</taxon>
        <taxon>Methylobacterium</taxon>
    </lineage>
</organism>
<dbReference type="AlphaFoldDB" id="A0A5C4LLH5"/>
<feature type="compositionally biased region" description="Low complexity" evidence="4">
    <location>
        <begin position="85"/>
        <end position="97"/>
    </location>
</feature>
<evidence type="ECO:0000256" key="1">
    <source>
        <dbReference type="ARBA" id="ARBA00022649"/>
    </source>
</evidence>
<keyword evidence="3" id="KW-0378">Hydrolase</keyword>
<dbReference type="GO" id="GO:0110001">
    <property type="term" value="C:toxin-antitoxin complex"/>
    <property type="evidence" value="ECO:0007669"/>
    <property type="project" value="InterPro"/>
</dbReference>
<evidence type="ECO:0000256" key="3">
    <source>
        <dbReference type="ARBA" id="ARBA00022801"/>
    </source>
</evidence>
<sequence length="97" mass="10623">MHCRSSPRPPSTSRSIKASEPSVPLRQIRGLGTLLRHEHRRIDPVVLWSVITEHLEPLDAAAAALLDRVPDEWAFSAPRPPPSPRRGSSGAPPRGRG</sequence>
<dbReference type="GO" id="GO:0016787">
    <property type="term" value="F:hydrolase activity"/>
    <property type="evidence" value="ECO:0007669"/>
    <property type="project" value="UniProtKB-KW"/>
</dbReference>
<comment type="caution">
    <text evidence="5">The sequence shown here is derived from an EMBL/GenBank/DDBJ whole genome shotgun (WGS) entry which is preliminary data.</text>
</comment>
<evidence type="ECO:0000313" key="6">
    <source>
        <dbReference type="Proteomes" id="UP000305267"/>
    </source>
</evidence>
<evidence type="ECO:0000313" key="5">
    <source>
        <dbReference type="EMBL" id="TNC14277.1"/>
    </source>
</evidence>
<keyword evidence="6" id="KW-1185">Reference proteome</keyword>
<evidence type="ECO:0000256" key="2">
    <source>
        <dbReference type="ARBA" id="ARBA00022722"/>
    </source>
</evidence>
<dbReference type="OrthoDB" id="4829434at2"/>